<evidence type="ECO:0000313" key="2">
    <source>
        <dbReference type="EMBL" id="SUO93543.1"/>
    </source>
</evidence>
<dbReference type="Gene3D" id="3.30.420.10">
    <property type="entry name" value="Ribonuclease H-like superfamily/Ribonuclease H"/>
    <property type="match status" value="1"/>
</dbReference>
<evidence type="ECO:0000313" key="3">
    <source>
        <dbReference type="Proteomes" id="UP000254601"/>
    </source>
</evidence>
<dbReference type="Proteomes" id="UP000254601">
    <property type="component" value="Unassembled WGS sequence"/>
</dbReference>
<dbReference type="RefSeq" id="WP_115305812.1">
    <property type="nucleotide sequence ID" value="NZ_LWHB01000048.1"/>
</dbReference>
<keyword evidence="3" id="KW-1185">Reference proteome</keyword>
<dbReference type="OrthoDB" id="6659486at2"/>
<feature type="domain" description="Tc1-like transposase DDE" evidence="1">
    <location>
        <begin position="4"/>
        <end position="82"/>
    </location>
</feature>
<dbReference type="InterPro" id="IPR038717">
    <property type="entry name" value="Tc1-like_DDE_dom"/>
</dbReference>
<gene>
    <name evidence="2" type="ORF">NCTC13337_00289</name>
</gene>
<accession>A0A380MNS0</accession>
<dbReference type="EMBL" id="UHIC01000001">
    <property type="protein sequence ID" value="SUO93543.1"/>
    <property type="molecule type" value="Genomic_DNA"/>
</dbReference>
<dbReference type="InterPro" id="IPR036397">
    <property type="entry name" value="RNaseH_sf"/>
</dbReference>
<sequence>MKNQTHTIGALGNGNLFAVGLFESSINGDIFEVWVEQILLPELSKNSVVVMDNAAFHKREGTKERIENAEHQILCLSSYSPD</sequence>
<dbReference type="GO" id="GO:0003676">
    <property type="term" value="F:nucleic acid binding"/>
    <property type="evidence" value="ECO:0007669"/>
    <property type="project" value="InterPro"/>
</dbReference>
<dbReference type="PANTHER" id="PTHR46564:SF1">
    <property type="entry name" value="TRANSPOSASE"/>
    <property type="match status" value="1"/>
</dbReference>
<evidence type="ECO:0000259" key="1">
    <source>
        <dbReference type="Pfam" id="PF13358"/>
    </source>
</evidence>
<dbReference type="AlphaFoldDB" id="A0A380MNS0"/>
<dbReference type="PANTHER" id="PTHR46564">
    <property type="entry name" value="TRANSPOSASE"/>
    <property type="match status" value="1"/>
</dbReference>
<protein>
    <recommendedName>
        <fullName evidence="1">Tc1-like transposase DDE domain-containing protein</fullName>
    </recommendedName>
</protein>
<dbReference type="Pfam" id="PF13358">
    <property type="entry name" value="DDE_3"/>
    <property type="match status" value="1"/>
</dbReference>
<name>A0A380MNS0_9GAMM</name>
<organism evidence="2 3">
    <name type="scientific">Suttonella ornithocola</name>
    <dbReference type="NCBI Taxonomy" id="279832"/>
    <lineage>
        <taxon>Bacteria</taxon>
        <taxon>Pseudomonadati</taxon>
        <taxon>Pseudomonadota</taxon>
        <taxon>Gammaproteobacteria</taxon>
        <taxon>Cardiobacteriales</taxon>
        <taxon>Cardiobacteriaceae</taxon>
        <taxon>Suttonella</taxon>
    </lineage>
</organism>
<proteinExistence type="predicted"/>
<reference evidence="2 3" key="1">
    <citation type="submission" date="2018-06" db="EMBL/GenBank/DDBJ databases">
        <authorList>
            <consortium name="Pathogen Informatics"/>
            <person name="Doyle S."/>
        </authorList>
    </citation>
    <scope>NUCLEOTIDE SEQUENCE [LARGE SCALE GENOMIC DNA]</scope>
    <source>
        <strain evidence="2 3">NCTC13337</strain>
    </source>
</reference>